<comment type="caution">
    <text evidence="3">The sequence shown here is derived from an EMBL/GenBank/DDBJ whole genome shotgun (WGS) entry which is preliminary data.</text>
</comment>
<feature type="coiled-coil region" evidence="1">
    <location>
        <begin position="244"/>
        <end position="362"/>
    </location>
</feature>
<reference evidence="3 4" key="1">
    <citation type="submission" date="2024-02" db="EMBL/GenBank/DDBJ databases">
        <title>De novo assembly and annotation of 12 fungi associated with fruit tree decline syndrome in Ontario, Canada.</title>
        <authorList>
            <person name="Sulman M."/>
            <person name="Ellouze W."/>
            <person name="Ilyukhin E."/>
        </authorList>
    </citation>
    <scope>NUCLEOTIDE SEQUENCE [LARGE SCALE GENOMIC DNA]</scope>
    <source>
        <strain evidence="3 4">FDS-637</strain>
    </source>
</reference>
<feature type="region of interest" description="Disordered" evidence="2">
    <location>
        <begin position="469"/>
        <end position="495"/>
    </location>
</feature>
<feature type="compositionally biased region" description="Low complexity" evidence="2">
    <location>
        <begin position="110"/>
        <end position="135"/>
    </location>
</feature>
<feature type="compositionally biased region" description="Basic and acidic residues" evidence="2">
    <location>
        <begin position="136"/>
        <end position="147"/>
    </location>
</feature>
<organism evidence="3 4">
    <name type="scientific">Diplodia seriata</name>
    <dbReference type="NCBI Taxonomy" id="420778"/>
    <lineage>
        <taxon>Eukaryota</taxon>
        <taxon>Fungi</taxon>
        <taxon>Dikarya</taxon>
        <taxon>Ascomycota</taxon>
        <taxon>Pezizomycotina</taxon>
        <taxon>Dothideomycetes</taxon>
        <taxon>Dothideomycetes incertae sedis</taxon>
        <taxon>Botryosphaeriales</taxon>
        <taxon>Botryosphaeriaceae</taxon>
        <taxon>Diplodia</taxon>
    </lineage>
</organism>
<dbReference type="GeneID" id="92007517"/>
<accession>A0ABR3CN03</accession>
<evidence type="ECO:0000256" key="1">
    <source>
        <dbReference type="SAM" id="Coils"/>
    </source>
</evidence>
<dbReference type="RefSeq" id="XP_066635026.1">
    <property type="nucleotide sequence ID" value="XM_066774907.1"/>
</dbReference>
<evidence type="ECO:0000256" key="2">
    <source>
        <dbReference type="SAM" id="MobiDB-lite"/>
    </source>
</evidence>
<gene>
    <name evidence="3" type="ORF">SLS55_003432</name>
</gene>
<evidence type="ECO:0000313" key="3">
    <source>
        <dbReference type="EMBL" id="KAL0261997.1"/>
    </source>
</evidence>
<evidence type="ECO:0000313" key="4">
    <source>
        <dbReference type="Proteomes" id="UP001430584"/>
    </source>
</evidence>
<sequence>MALRTNREAYIALVEKLNENTDYLPIPGFIFAEPGATTYPAGIFPAMLQLLELAPSVKKFTAAKALVTEAGLSRIDRTDSKDKTIHTEDILQALVWIHAGEKPLAQPLDSSSSSPSCSTVKSTSTVVKRSTTTTTPEHRPTSAANDHESAAAAVITVDMATVPHVTTDTDTYQLTVTVTSSDADADAALSSAITREIGHIRADHYLDKLRACIRERDGAVAAQATMAFLLQNMDRERTALGNLVDHMIEEKMALSNLVADVEKENTALSNRVDDLQNERNEWRDAAAEKDDLAERMVREREECWDIADRLQEMVTDRNRQLDAAAERLGDAEKQRDDWRDIANAVQRQRDDWKDKAGDLKAERDELCARVAARQAERDGWKEYALDVRAQRDCLRGEVERLNAYKDKYSALKKQLSGLVVKDSELETERLRKAVQELHQQGSEHSKEIKDLKALHEECTGLAKEVQALKEERDLDQSPRRKFPKLIDYPRSVPGQ</sequence>
<keyword evidence="1" id="KW-0175">Coiled coil</keyword>
<protein>
    <submittedName>
        <fullName evidence="3">Uncharacterized protein</fullName>
    </submittedName>
</protein>
<dbReference type="Proteomes" id="UP001430584">
    <property type="component" value="Unassembled WGS sequence"/>
</dbReference>
<keyword evidence="4" id="KW-1185">Reference proteome</keyword>
<proteinExistence type="predicted"/>
<feature type="compositionally biased region" description="Basic and acidic residues" evidence="2">
    <location>
        <begin position="469"/>
        <end position="478"/>
    </location>
</feature>
<dbReference type="EMBL" id="JAJVCZ030000003">
    <property type="protein sequence ID" value="KAL0261997.1"/>
    <property type="molecule type" value="Genomic_DNA"/>
</dbReference>
<name>A0ABR3CN03_9PEZI</name>
<feature type="region of interest" description="Disordered" evidence="2">
    <location>
        <begin position="105"/>
        <end position="147"/>
    </location>
</feature>